<dbReference type="Proteomes" id="UP000249165">
    <property type="component" value="Unassembled WGS sequence"/>
</dbReference>
<dbReference type="InterPro" id="IPR029069">
    <property type="entry name" value="HotDog_dom_sf"/>
</dbReference>
<comment type="caution">
    <text evidence="1">The sequence shown here is derived from an EMBL/GenBank/DDBJ whole genome shotgun (WGS) entry which is preliminary data.</text>
</comment>
<gene>
    <name evidence="1" type="ORF">ATI53_104913</name>
</gene>
<sequence length="150" mass="16168">MESSKDHWYETLSPGTVLSLPDIDCSKARIARHSELFDAYHSVNTSTDNRFGRAIAHGPHPVAQAMASVGNLLPNSLVAMSQLGPWRFLCPAFVGDRLTADATVIGRGAASRGSGTVVLEVRIIDPDGRVSQIGEAHLLVRQRPKPQETA</sequence>
<keyword evidence="2" id="KW-1185">Reference proteome</keyword>
<reference evidence="1 2" key="1">
    <citation type="submission" date="2018-06" db="EMBL/GenBank/DDBJ databases">
        <title>Genomic Encyclopedia of Archaeal and Bacterial Type Strains, Phase II (KMG-II): from individual species to whole genera.</title>
        <authorList>
            <person name="Goeker M."/>
        </authorList>
    </citation>
    <scope>NUCLEOTIDE SEQUENCE [LARGE SCALE GENOMIC DNA]</scope>
    <source>
        <strain evidence="1 2">DSM 22011</strain>
    </source>
</reference>
<organism evidence="1 2">
    <name type="scientific">Salipiger aestuarii</name>
    <dbReference type="NCBI Taxonomy" id="568098"/>
    <lineage>
        <taxon>Bacteria</taxon>
        <taxon>Pseudomonadati</taxon>
        <taxon>Pseudomonadota</taxon>
        <taxon>Alphaproteobacteria</taxon>
        <taxon>Rhodobacterales</taxon>
        <taxon>Roseobacteraceae</taxon>
        <taxon>Salipiger</taxon>
    </lineage>
</organism>
<dbReference type="CDD" id="cd03441">
    <property type="entry name" value="R_hydratase_like"/>
    <property type="match status" value="1"/>
</dbReference>
<dbReference type="RefSeq" id="WP_009506856.1">
    <property type="nucleotide sequence ID" value="NZ_LIQE01000054.1"/>
</dbReference>
<dbReference type="AlphaFoldDB" id="A0A327XRG0"/>
<proteinExistence type="predicted"/>
<dbReference type="OrthoDB" id="9800237at2"/>
<evidence type="ECO:0000313" key="1">
    <source>
        <dbReference type="EMBL" id="RAK11313.1"/>
    </source>
</evidence>
<dbReference type="EMBL" id="QLMG01000049">
    <property type="protein sequence ID" value="RAK11313.1"/>
    <property type="molecule type" value="Genomic_DNA"/>
</dbReference>
<evidence type="ECO:0008006" key="3">
    <source>
        <dbReference type="Google" id="ProtNLM"/>
    </source>
</evidence>
<protein>
    <recommendedName>
        <fullName evidence="3">Acyl dehydratase</fullName>
    </recommendedName>
</protein>
<accession>A0A327XRG0</accession>
<dbReference type="Gene3D" id="3.10.129.10">
    <property type="entry name" value="Hotdog Thioesterase"/>
    <property type="match status" value="1"/>
</dbReference>
<dbReference type="SUPFAM" id="SSF54637">
    <property type="entry name" value="Thioesterase/thiol ester dehydrase-isomerase"/>
    <property type="match status" value="1"/>
</dbReference>
<name>A0A327XRG0_9RHOB</name>
<evidence type="ECO:0000313" key="2">
    <source>
        <dbReference type="Proteomes" id="UP000249165"/>
    </source>
</evidence>